<dbReference type="Gene3D" id="3.40.720.10">
    <property type="entry name" value="Alkaline Phosphatase, subunit A"/>
    <property type="match status" value="2"/>
</dbReference>
<protein>
    <submittedName>
        <fullName evidence="2">Nucleotide pyrophosphatase</fullName>
    </submittedName>
</protein>
<dbReference type="PANTHER" id="PTHR10151">
    <property type="entry name" value="ECTONUCLEOTIDE PYROPHOSPHATASE/PHOSPHODIESTERASE"/>
    <property type="match status" value="1"/>
</dbReference>
<dbReference type="EMBL" id="BSPL01000017">
    <property type="protein sequence ID" value="GLS70973.1"/>
    <property type="molecule type" value="Genomic_DNA"/>
</dbReference>
<dbReference type="PANTHER" id="PTHR10151:SF120">
    <property type="entry name" value="BIS(5'-ADENOSYL)-TRIPHOSPHATASE"/>
    <property type="match status" value="1"/>
</dbReference>
<organism evidence="2 3">
    <name type="scientific">Methylobacterium tardum</name>
    <dbReference type="NCBI Taxonomy" id="374432"/>
    <lineage>
        <taxon>Bacteria</taxon>
        <taxon>Pseudomonadati</taxon>
        <taxon>Pseudomonadota</taxon>
        <taxon>Alphaproteobacteria</taxon>
        <taxon>Hyphomicrobiales</taxon>
        <taxon>Methylobacteriaceae</taxon>
        <taxon>Methylobacterium</taxon>
    </lineage>
</organism>
<dbReference type="InterPro" id="IPR002591">
    <property type="entry name" value="Phosphodiest/P_Trfase"/>
</dbReference>
<dbReference type="RefSeq" id="WP_238197511.1">
    <property type="nucleotide sequence ID" value="NZ_BPQZ01000019.1"/>
</dbReference>
<feature type="signal peptide" evidence="1">
    <location>
        <begin position="1"/>
        <end position="20"/>
    </location>
</feature>
<proteinExistence type="predicted"/>
<dbReference type="GO" id="GO:0016787">
    <property type="term" value="F:hydrolase activity"/>
    <property type="evidence" value="ECO:0007669"/>
    <property type="project" value="UniProtKB-ARBA"/>
</dbReference>
<accession>A0AA37TH20</accession>
<dbReference type="SUPFAM" id="SSF53649">
    <property type="entry name" value="Alkaline phosphatase-like"/>
    <property type="match status" value="1"/>
</dbReference>
<comment type="caution">
    <text evidence="2">The sequence shown here is derived from an EMBL/GenBank/DDBJ whole genome shotgun (WGS) entry which is preliminary data.</text>
</comment>
<keyword evidence="1" id="KW-0732">Signal</keyword>
<reference evidence="3" key="1">
    <citation type="journal article" date="2019" name="Int. J. Syst. Evol. Microbiol.">
        <title>The Global Catalogue of Microorganisms (GCM) 10K type strain sequencing project: providing services to taxonomists for standard genome sequencing and annotation.</title>
        <authorList>
            <consortium name="The Broad Institute Genomics Platform"/>
            <consortium name="The Broad Institute Genome Sequencing Center for Infectious Disease"/>
            <person name="Wu L."/>
            <person name="Ma J."/>
        </authorList>
    </citation>
    <scope>NUCLEOTIDE SEQUENCE [LARGE SCALE GENOMIC DNA]</scope>
    <source>
        <strain evidence="3">NBRC 103632</strain>
    </source>
</reference>
<dbReference type="InterPro" id="IPR017850">
    <property type="entry name" value="Alkaline_phosphatase_core_sf"/>
</dbReference>
<sequence>MRRVILSCLVGLSLAGSAQAQPQARNVVLFIADGLRDGMVNAANAPTMDRLMRAGVRFTNTHSLFPTFTMPNATAMATGHMLGDTGQFGNTIYTAFPVPGAGESLTPFLESDPVLGDVDAHFAGNYLNEETILRAAHAQGLSTASIGKLGPSLVFDHTARSGQDSILVDDSTGRPGGIPLSEELRTRLGAAGLPTQAPTRGTNGQAGTAETPGTLSANVEQQSYFADVATKAVLPLFRERGKPFVLVFWSRDPDGTQHNQGDSLGRLVPGINGPTSLAAIRNVDTNLATLLAALKEQGLADSTDVILTSDHGFSTISKESATSFSATLAYKGVPKGQIPPGFLAIDLAHELGLGLFDPDAKGARLAADAFPSRANGLIGTDPAKPDVVVAANGGSDLVYLPGGDKALARKVVEALTRQDYVSGLFVSAALGPIPGTLPLSAIALDGSALTPMPAIVVNFRSFSTGCSDPTTCGVEVSDTGLQQGQGMHGSFSRADTRNVMGAMGPSFRAGLASPVPASNADLGKTIAQLLGLTIPGKGQLVGRVLTEALANGSTPTFARAVLRSEPDAAGHITVLAYQTVGETRYFDAAGYPGRTLGPDIPALTAAAEAH</sequence>
<keyword evidence="3" id="KW-1185">Reference proteome</keyword>
<dbReference type="Proteomes" id="UP001157440">
    <property type="component" value="Unassembled WGS sequence"/>
</dbReference>
<dbReference type="Pfam" id="PF01663">
    <property type="entry name" value="Phosphodiest"/>
    <property type="match status" value="1"/>
</dbReference>
<evidence type="ECO:0000313" key="3">
    <source>
        <dbReference type="Proteomes" id="UP001157440"/>
    </source>
</evidence>
<evidence type="ECO:0000256" key="1">
    <source>
        <dbReference type="SAM" id="SignalP"/>
    </source>
</evidence>
<feature type="chain" id="PRO_5041441016" evidence="1">
    <location>
        <begin position="21"/>
        <end position="610"/>
    </location>
</feature>
<name>A0AA37TH20_9HYPH</name>
<dbReference type="AlphaFoldDB" id="A0AA37TH20"/>
<gene>
    <name evidence="2" type="ORF">GCM10007890_29860</name>
</gene>
<evidence type="ECO:0000313" key="2">
    <source>
        <dbReference type="EMBL" id="GLS70973.1"/>
    </source>
</evidence>